<accession>A0A077QTA7</accession>
<dbReference type="AlphaFoldDB" id="A0A077QTA7"/>
<evidence type="ECO:0000256" key="1">
    <source>
        <dbReference type="SAM" id="Phobius"/>
    </source>
</evidence>
<name>A0A077QTA7_9BASI</name>
<feature type="transmembrane region" description="Helical" evidence="1">
    <location>
        <begin position="49"/>
        <end position="74"/>
    </location>
</feature>
<dbReference type="EMBL" id="HG529563">
    <property type="protein sequence ID" value="CDI53020.1"/>
    <property type="molecule type" value="Genomic_DNA"/>
</dbReference>
<keyword evidence="1" id="KW-1133">Transmembrane helix</keyword>
<proteinExistence type="predicted"/>
<evidence type="ECO:0000313" key="2">
    <source>
        <dbReference type="EMBL" id="CDI53020.1"/>
    </source>
</evidence>
<sequence length="252" mass="27794">MRTFCCCIPVRLGVLILSPITAAAAALLAYTQLYLLINYPSQSDTFQKAIRGALAGITILIALASLFGFLGAIFARRRMVSFYSNMLWIGLIIFTVVGVIDLWQLFRNKDSLISTCENKAQLKTQELQSFLGISLTGTTEKACTKLADVSAITIAVLFGILVLVLMWLIGIVTKYKHQLQERHASQHQYVGGDGYSKRPRVFGNVAKSRGANQYHQAQTREVDEGGAPLLHTTTQSAGWKNVSYDNAPYNKV</sequence>
<keyword evidence="1" id="KW-0472">Membrane</keyword>
<reference evidence="2" key="1">
    <citation type="journal article" date="2014" name="Genome Biol. Evol.">
        <title>Gene Loss Rather Than Gene Gain Is Associated with a Host Jump from Monocots to Dicots in the Smut Fungus Melanopsichium pennsylvanicum.</title>
        <authorList>
            <person name="Sharma R."/>
            <person name="Mishra B."/>
            <person name="Runge F."/>
            <person name="Thines M."/>
        </authorList>
    </citation>
    <scope>NUCLEOTIDE SEQUENCE</scope>
    <source>
        <strain evidence="2">4</strain>
    </source>
</reference>
<keyword evidence="1" id="KW-0812">Transmembrane</keyword>
<feature type="transmembrane region" description="Helical" evidence="1">
    <location>
        <begin position="86"/>
        <end position="106"/>
    </location>
</feature>
<feature type="transmembrane region" description="Helical" evidence="1">
    <location>
        <begin position="149"/>
        <end position="172"/>
    </location>
</feature>
<protein>
    <submittedName>
        <fullName evidence="2">Uncharacterized protein</fullName>
    </submittedName>
</protein>
<organism evidence="2">
    <name type="scientific">Melanopsichium pennsylvanicum 4</name>
    <dbReference type="NCBI Taxonomy" id="1398559"/>
    <lineage>
        <taxon>Eukaryota</taxon>
        <taxon>Fungi</taxon>
        <taxon>Dikarya</taxon>
        <taxon>Basidiomycota</taxon>
        <taxon>Ustilaginomycotina</taxon>
        <taxon>Ustilaginomycetes</taxon>
        <taxon>Ustilaginales</taxon>
        <taxon>Ustilaginaceae</taxon>
        <taxon>Melanopsichium</taxon>
    </lineage>
</organism>
<feature type="transmembrane region" description="Helical" evidence="1">
    <location>
        <begin position="12"/>
        <end position="37"/>
    </location>
</feature>